<dbReference type="RefSeq" id="WP_006187263.1">
    <property type="nucleotide sequence ID" value="NZ_AOII01000108.1"/>
</dbReference>
<evidence type="ECO:0000313" key="6">
    <source>
        <dbReference type="EMBL" id="ELY72515.1"/>
    </source>
</evidence>
<dbReference type="PANTHER" id="PTHR30349:SF41">
    <property type="entry name" value="INTEGRASE_RECOMBINASE PROTEIN MJ0367-RELATED"/>
    <property type="match status" value="1"/>
</dbReference>
<dbReference type="InterPro" id="IPR050090">
    <property type="entry name" value="Tyrosine_recombinase_XerCD"/>
</dbReference>
<dbReference type="GO" id="GO:0006310">
    <property type="term" value="P:DNA recombination"/>
    <property type="evidence" value="ECO:0007669"/>
    <property type="project" value="UniProtKB-KW"/>
</dbReference>
<dbReference type="InterPro" id="IPR002104">
    <property type="entry name" value="Integrase_catalytic"/>
</dbReference>
<keyword evidence="1" id="KW-0229">DNA integration</keyword>
<dbReference type="eggNOG" id="arCOG01242">
    <property type="taxonomic scope" value="Archaea"/>
</dbReference>
<keyword evidence="3" id="KW-0233">DNA recombination</keyword>
<keyword evidence="2" id="KW-0238">DNA-binding</keyword>
<dbReference type="CDD" id="cd00397">
    <property type="entry name" value="DNA_BRE_C"/>
    <property type="match status" value="1"/>
</dbReference>
<dbReference type="PROSITE" id="PS51898">
    <property type="entry name" value="TYR_RECOMBINASE"/>
    <property type="match status" value="1"/>
</dbReference>
<evidence type="ECO:0000256" key="2">
    <source>
        <dbReference type="ARBA" id="ARBA00023125"/>
    </source>
</evidence>
<dbReference type="GO" id="GO:0015074">
    <property type="term" value="P:DNA integration"/>
    <property type="evidence" value="ECO:0007669"/>
    <property type="project" value="UniProtKB-KW"/>
</dbReference>
<dbReference type="PANTHER" id="PTHR30349">
    <property type="entry name" value="PHAGE INTEGRASE-RELATED"/>
    <property type="match status" value="1"/>
</dbReference>
<dbReference type="Pfam" id="PF00589">
    <property type="entry name" value="Phage_integrase"/>
    <property type="match status" value="1"/>
</dbReference>
<comment type="caution">
    <text evidence="6">The sequence shown here is derived from an EMBL/GenBank/DDBJ whole genome shotgun (WGS) entry which is preliminary data.</text>
</comment>
<dbReference type="AlphaFoldDB" id="L9YEK1"/>
<dbReference type="GO" id="GO:0003677">
    <property type="term" value="F:DNA binding"/>
    <property type="evidence" value="ECO:0007669"/>
    <property type="project" value="UniProtKB-KW"/>
</dbReference>
<dbReference type="Gene3D" id="1.10.443.10">
    <property type="entry name" value="Intergrase catalytic core"/>
    <property type="match status" value="1"/>
</dbReference>
<organism evidence="6 7">
    <name type="scientific">Natrinema pallidum DSM 3751</name>
    <dbReference type="NCBI Taxonomy" id="1227495"/>
    <lineage>
        <taxon>Archaea</taxon>
        <taxon>Methanobacteriati</taxon>
        <taxon>Methanobacteriota</taxon>
        <taxon>Stenosarchaea group</taxon>
        <taxon>Halobacteria</taxon>
        <taxon>Halobacteriales</taxon>
        <taxon>Natrialbaceae</taxon>
        <taxon>Natrinema</taxon>
    </lineage>
</organism>
<feature type="region of interest" description="Disordered" evidence="4">
    <location>
        <begin position="1"/>
        <end position="27"/>
    </location>
</feature>
<dbReference type="InterPro" id="IPR013762">
    <property type="entry name" value="Integrase-like_cat_sf"/>
</dbReference>
<dbReference type="Proteomes" id="UP000011618">
    <property type="component" value="Unassembled WGS sequence"/>
</dbReference>
<evidence type="ECO:0000259" key="5">
    <source>
        <dbReference type="PROSITE" id="PS51898"/>
    </source>
</evidence>
<sequence>MTDTPEEKYESMKHSIWGDPDDFERGGWVEKGEMTERDAELIQELCDAFDGNKLERTQHKKKKKDFERSKQKNKAKSTLWGWMYRLSRIARQQELTELTADDINDLMEYGFHEGNIDGCNGMKKSTIRTYQFAVRIFYRYHSDLGVDPQHIAVYEDDGDAIDPDDMLTRDEIDQLTQACDHPRDQMLFHLLLYTGLRSNAARNLKIKDIDLDNRTYQLPDVEEGLKGADDRNGDRPLLLAEGSIRKWLDYHPKSDDPDAYLITGKPRYGKAHPHDTVGHNCLRYTMNRLKERAEVDKPLHPHALRHNFVTICKRDYDLHNDTIKYLIGHTKDSRVMETTYSHLSGDDYVQEAREKAGLAEPEDRDTFTPKKCTNCGTKVDPGSKERVIESNS</sequence>
<evidence type="ECO:0000256" key="4">
    <source>
        <dbReference type="SAM" id="MobiDB-lite"/>
    </source>
</evidence>
<name>L9YEK1_9EURY</name>
<proteinExistence type="predicted"/>
<protein>
    <submittedName>
        <fullName evidence="6">XerC/D-like integrase</fullName>
    </submittedName>
</protein>
<gene>
    <name evidence="6" type="ORF">C487_18608</name>
</gene>
<feature type="domain" description="Tyr recombinase" evidence="5">
    <location>
        <begin position="162"/>
        <end position="353"/>
    </location>
</feature>
<dbReference type="OrthoDB" id="144892at2157"/>
<feature type="compositionally biased region" description="Basic and acidic residues" evidence="4">
    <location>
        <begin position="1"/>
        <end position="13"/>
    </location>
</feature>
<evidence type="ECO:0000313" key="7">
    <source>
        <dbReference type="Proteomes" id="UP000011618"/>
    </source>
</evidence>
<reference evidence="6 7" key="1">
    <citation type="journal article" date="2014" name="PLoS Genet.">
        <title>Phylogenetically driven sequencing of extremely halophilic archaea reveals strategies for static and dynamic osmo-response.</title>
        <authorList>
            <person name="Becker E.A."/>
            <person name="Seitzer P.M."/>
            <person name="Tritt A."/>
            <person name="Larsen D."/>
            <person name="Krusor M."/>
            <person name="Yao A.I."/>
            <person name="Wu D."/>
            <person name="Madern D."/>
            <person name="Eisen J.A."/>
            <person name="Darling A.E."/>
            <person name="Facciotti M.T."/>
        </authorList>
    </citation>
    <scope>NUCLEOTIDE SEQUENCE [LARGE SCALE GENOMIC DNA]</scope>
    <source>
        <strain evidence="6 7">DSM 3751</strain>
    </source>
</reference>
<dbReference type="EMBL" id="AOII01000108">
    <property type="protein sequence ID" value="ELY72515.1"/>
    <property type="molecule type" value="Genomic_DNA"/>
</dbReference>
<evidence type="ECO:0000256" key="1">
    <source>
        <dbReference type="ARBA" id="ARBA00022908"/>
    </source>
</evidence>
<dbReference type="InterPro" id="IPR011010">
    <property type="entry name" value="DNA_brk_join_enz"/>
</dbReference>
<accession>L9YEK1</accession>
<evidence type="ECO:0000256" key="3">
    <source>
        <dbReference type="ARBA" id="ARBA00023172"/>
    </source>
</evidence>
<dbReference type="SUPFAM" id="SSF56349">
    <property type="entry name" value="DNA breaking-rejoining enzymes"/>
    <property type="match status" value="1"/>
</dbReference>